<keyword evidence="3" id="KW-0812">Transmembrane</keyword>
<dbReference type="PANTHER" id="PTHR32089:SF112">
    <property type="entry name" value="LYSOZYME-LIKE PROTEIN-RELATED"/>
    <property type="match status" value="1"/>
</dbReference>
<evidence type="ECO:0000256" key="2">
    <source>
        <dbReference type="PROSITE-ProRule" id="PRU00284"/>
    </source>
</evidence>
<dbReference type="Pfam" id="PF00015">
    <property type="entry name" value="MCPsignal"/>
    <property type="match status" value="1"/>
</dbReference>
<organism evidence="5 6">
    <name type="scientific">Azoarcus taiwanensis</name>
    <dbReference type="NCBI Taxonomy" id="666964"/>
    <lineage>
        <taxon>Bacteria</taxon>
        <taxon>Pseudomonadati</taxon>
        <taxon>Pseudomonadota</taxon>
        <taxon>Betaproteobacteria</taxon>
        <taxon>Rhodocyclales</taxon>
        <taxon>Zoogloeaceae</taxon>
        <taxon>Azoarcus</taxon>
    </lineage>
</organism>
<dbReference type="GO" id="GO:0007165">
    <property type="term" value="P:signal transduction"/>
    <property type="evidence" value="ECO:0007669"/>
    <property type="project" value="UniProtKB-KW"/>
</dbReference>
<comment type="caution">
    <text evidence="5">The sequence shown here is derived from an EMBL/GenBank/DDBJ whole genome shotgun (WGS) entry which is preliminary data.</text>
</comment>
<dbReference type="InterPro" id="IPR004089">
    <property type="entry name" value="MCPsignal_dom"/>
</dbReference>
<feature type="transmembrane region" description="Helical" evidence="3">
    <location>
        <begin position="54"/>
        <end position="73"/>
    </location>
</feature>
<sequence>MSPASHGVGCRCLLRQIHGIRGAGFTTAETVGRFRCSRCCGRQRGATMSVVERPVVVALMGVGLLGAGVTASVAPEGGLVSAGIPLLGAILAVVGMRLPAVRLLRRTETALVPGVIAEPAVVPEPAVESVTSEGENRLDELCVRVLPIWSRQIESARTQSESAVANLTNSFADIDARLSAALDVYRNAADGMIRSQSGEQRSVIELIDKGRNDLSAMLERLRSGMEARSGVFNRVKEIAKFTNELREMATTVSGIATQTNLLALNAAIEAARAGEAGRGFSVVADEVRKLSTLSDNAGKQICQRVDAVSGSILAIAQMTEQQAGLEEQAMRDSELMIQGVLTVFGDTVGYLTQAAAEFQDEGQAVQQAIGEVMVSLQFQDRISQILGHVTADLGRLEAHLASGEQGIDVEAWLDDLARTYTTLEQQDHHRGVQNNSAGAAAEITFF</sequence>
<accession>A0A972F952</accession>
<dbReference type="GO" id="GO:0016020">
    <property type="term" value="C:membrane"/>
    <property type="evidence" value="ECO:0007669"/>
    <property type="project" value="InterPro"/>
</dbReference>
<keyword evidence="6" id="KW-1185">Reference proteome</keyword>
<dbReference type="AlphaFoldDB" id="A0A972F952"/>
<name>A0A972F952_9RHOO</name>
<proteinExistence type="predicted"/>
<dbReference type="EMBL" id="WTVM01000115">
    <property type="protein sequence ID" value="NMG04377.1"/>
    <property type="molecule type" value="Genomic_DNA"/>
</dbReference>
<dbReference type="SUPFAM" id="SSF58104">
    <property type="entry name" value="Methyl-accepting chemotaxis protein (MCP) signaling domain"/>
    <property type="match status" value="1"/>
</dbReference>
<reference evidence="5" key="1">
    <citation type="submission" date="2019-12" db="EMBL/GenBank/DDBJ databases">
        <title>Comparative genomics gives insights into the taxonomy of the Azoarcus-Aromatoleum group and reveals separate origins of nif in the plant-associated Azoarcus and non-plant-associated Aromatoleum sub-groups.</title>
        <authorList>
            <person name="Lafos M."/>
            <person name="Maluk M."/>
            <person name="Batista M."/>
            <person name="Junghare M."/>
            <person name="Carmona M."/>
            <person name="Faoro H."/>
            <person name="Cruz L.M."/>
            <person name="Battistoni F."/>
            <person name="De Souza E."/>
            <person name="Pedrosa F."/>
            <person name="Chen W.-M."/>
            <person name="Poole P.S."/>
            <person name="Dixon R.A."/>
            <person name="James E.K."/>
        </authorList>
    </citation>
    <scope>NUCLEOTIDE SEQUENCE</scope>
    <source>
        <strain evidence="5">NSC3</strain>
    </source>
</reference>
<keyword evidence="3" id="KW-0472">Membrane</keyword>
<protein>
    <submittedName>
        <fullName evidence="5">Chemotaxis protein</fullName>
    </submittedName>
</protein>
<gene>
    <name evidence="5" type="ORF">GPA21_15575</name>
</gene>
<dbReference type="PROSITE" id="PS50111">
    <property type="entry name" value="CHEMOTAXIS_TRANSDUC_2"/>
    <property type="match status" value="1"/>
</dbReference>
<feature type="transmembrane region" description="Helical" evidence="3">
    <location>
        <begin position="79"/>
        <end position="98"/>
    </location>
</feature>
<evidence type="ECO:0000313" key="5">
    <source>
        <dbReference type="EMBL" id="NMG04377.1"/>
    </source>
</evidence>
<dbReference type="Gene3D" id="1.10.287.950">
    <property type="entry name" value="Methyl-accepting chemotaxis protein"/>
    <property type="match status" value="1"/>
</dbReference>
<feature type="domain" description="Methyl-accepting transducer" evidence="4">
    <location>
        <begin position="150"/>
        <end position="321"/>
    </location>
</feature>
<dbReference type="SMART" id="SM00283">
    <property type="entry name" value="MA"/>
    <property type="match status" value="1"/>
</dbReference>
<evidence type="ECO:0000259" key="4">
    <source>
        <dbReference type="PROSITE" id="PS50111"/>
    </source>
</evidence>
<dbReference type="PANTHER" id="PTHR32089">
    <property type="entry name" value="METHYL-ACCEPTING CHEMOTAXIS PROTEIN MCPB"/>
    <property type="match status" value="1"/>
</dbReference>
<keyword evidence="1 2" id="KW-0807">Transducer</keyword>
<evidence type="ECO:0000313" key="6">
    <source>
        <dbReference type="Proteomes" id="UP000599523"/>
    </source>
</evidence>
<evidence type="ECO:0000256" key="1">
    <source>
        <dbReference type="ARBA" id="ARBA00023224"/>
    </source>
</evidence>
<evidence type="ECO:0000256" key="3">
    <source>
        <dbReference type="SAM" id="Phobius"/>
    </source>
</evidence>
<keyword evidence="3" id="KW-1133">Transmembrane helix</keyword>
<dbReference type="Proteomes" id="UP000599523">
    <property type="component" value="Unassembled WGS sequence"/>
</dbReference>